<dbReference type="EMBL" id="FCOC02000001">
    <property type="protein sequence ID" value="SAL09817.1"/>
    <property type="molecule type" value="Genomic_DNA"/>
</dbReference>
<organism evidence="1 2">
    <name type="scientific">Caballeronia sordidicola</name>
    <name type="common">Burkholderia sordidicola</name>
    <dbReference type="NCBI Taxonomy" id="196367"/>
    <lineage>
        <taxon>Bacteria</taxon>
        <taxon>Pseudomonadati</taxon>
        <taxon>Pseudomonadota</taxon>
        <taxon>Betaproteobacteria</taxon>
        <taxon>Burkholderiales</taxon>
        <taxon>Burkholderiaceae</taxon>
        <taxon>Caballeronia</taxon>
    </lineage>
</organism>
<gene>
    <name evidence="1" type="ORF">AWB64_00202</name>
</gene>
<name>A0A158EQJ6_CABSO</name>
<evidence type="ECO:0000313" key="2">
    <source>
        <dbReference type="Proteomes" id="UP000054893"/>
    </source>
</evidence>
<reference evidence="1 2" key="1">
    <citation type="submission" date="2016-01" db="EMBL/GenBank/DDBJ databases">
        <authorList>
            <person name="Oliw E.H."/>
        </authorList>
    </citation>
    <scope>NUCLEOTIDE SEQUENCE [LARGE SCALE GENOMIC DNA]</scope>
    <source>
        <strain evidence="1">LMG 22029</strain>
    </source>
</reference>
<proteinExistence type="predicted"/>
<sequence>MGILHAQRLWDASDFGARLKIEGHSKQMRMGGTGKMDKKTKGSWLIHHTNKLQGVTNQVGYEKTYLAGKAGILLSAISANKQITVNNDRLTVLAQAANINTTFELPKLVEVLEHQKLVDKSSGGIAVLGVTTATALERTSDIFDALSPNLNEVASITLAERASVAPVLANEVTQELADTYKLASANLSQLLSDAEQIGFVDTEKLSSTDTLLFNGNLFRRDTTQKIKAVLDSLKSAEQTKLNELTEMLRKRACVTADFAKQFLGDALFQKITAIGLFDISVVSNSTEDVGFLTLPSAFSKYSNSMVDDAFDLAKAFVSSVTYGMTKSNYARGQIQMVDALLSALVRGESVGPVRAIAEDYKVLELKGVVEVKQGTKKGRTGPMLRLLKTEVGELALQAIRQGDVSEHSLNALPTAAVTTFSGPEHNREKVRRTQTKMSPKATNDMLSILRTGGGL</sequence>
<evidence type="ECO:0000313" key="1">
    <source>
        <dbReference type="EMBL" id="SAL09817.1"/>
    </source>
</evidence>
<accession>A0A158EQJ6</accession>
<protein>
    <submittedName>
        <fullName evidence="1">Uncharacterized protein</fullName>
    </submittedName>
</protein>
<dbReference type="AlphaFoldDB" id="A0A158EQJ6"/>
<dbReference type="Proteomes" id="UP000054893">
    <property type="component" value="Unassembled WGS sequence"/>
</dbReference>